<gene>
    <name evidence="1" type="ORF">BLNAU_15371</name>
</gene>
<comment type="caution">
    <text evidence="1">The sequence shown here is derived from an EMBL/GenBank/DDBJ whole genome shotgun (WGS) entry which is preliminary data.</text>
</comment>
<proteinExistence type="predicted"/>
<name>A0ABQ9XE91_9EUKA</name>
<dbReference type="Proteomes" id="UP001281761">
    <property type="component" value="Unassembled WGS sequence"/>
</dbReference>
<evidence type="ECO:0000313" key="2">
    <source>
        <dbReference type="Proteomes" id="UP001281761"/>
    </source>
</evidence>
<protein>
    <submittedName>
        <fullName evidence="1">Uncharacterized protein</fullName>
    </submittedName>
</protein>
<keyword evidence="2" id="KW-1185">Reference proteome</keyword>
<evidence type="ECO:0000313" key="1">
    <source>
        <dbReference type="EMBL" id="KAK2949700.1"/>
    </source>
</evidence>
<organism evidence="1 2">
    <name type="scientific">Blattamonas nauphoetae</name>
    <dbReference type="NCBI Taxonomy" id="2049346"/>
    <lineage>
        <taxon>Eukaryota</taxon>
        <taxon>Metamonada</taxon>
        <taxon>Preaxostyla</taxon>
        <taxon>Oxymonadida</taxon>
        <taxon>Blattamonas</taxon>
    </lineage>
</organism>
<dbReference type="EMBL" id="JARBJD010000151">
    <property type="protein sequence ID" value="KAK2949700.1"/>
    <property type="molecule type" value="Genomic_DNA"/>
</dbReference>
<reference evidence="1 2" key="1">
    <citation type="journal article" date="2022" name="bioRxiv">
        <title>Genomics of Preaxostyla Flagellates Illuminates Evolutionary Transitions and the Path Towards Mitochondrial Loss.</title>
        <authorList>
            <person name="Novak L.V.F."/>
            <person name="Treitli S.C."/>
            <person name="Pyrih J."/>
            <person name="Halakuc P."/>
            <person name="Pipaliya S.V."/>
            <person name="Vacek V."/>
            <person name="Brzon O."/>
            <person name="Soukal P."/>
            <person name="Eme L."/>
            <person name="Dacks J.B."/>
            <person name="Karnkowska A."/>
            <person name="Elias M."/>
            <person name="Hampl V."/>
        </authorList>
    </citation>
    <scope>NUCLEOTIDE SEQUENCE [LARGE SCALE GENOMIC DNA]</scope>
    <source>
        <strain evidence="1">NAU3</strain>
        <tissue evidence="1">Gut</tissue>
    </source>
</reference>
<sequence length="71" mass="7813">MPPAIVKSGIDFVANVRGTQMELNPQSNSVSRYSLKTAEVMTEKELRSVNNCVLEILCSKRKGDEETPSAN</sequence>
<accession>A0ABQ9XE91</accession>